<organism evidence="4 5">
    <name type="scientific">Striga hermonthica</name>
    <name type="common">Purple witchweed</name>
    <name type="synonym">Buchnera hermonthica</name>
    <dbReference type="NCBI Taxonomy" id="68872"/>
    <lineage>
        <taxon>Eukaryota</taxon>
        <taxon>Viridiplantae</taxon>
        <taxon>Streptophyta</taxon>
        <taxon>Embryophyta</taxon>
        <taxon>Tracheophyta</taxon>
        <taxon>Spermatophyta</taxon>
        <taxon>Magnoliopsida</taxon>
        <taxon>eudicotyledons</taxon>
        <taxon>Gunneridae</taxon>
        <taxon>Pentapetalae</taxon>
        <taxon>asterids</taxon>
        <taxon>lamiids</taxon>
        <taxon>Lamiales</taxon>
        <taxon>Orobanchaceae</taxon>
        <taxon>Buchnereae</taxon>
        <taxon>Striga</taxon>
    </lineage>
</organism>
<keyword evidence="5" id="KW-1185">Reference proteome</keyword>
<dbReference type="GO" id="GO:0006364">
    <property type="term" value="P:rRNA processing"/>
    <property type="evidence" value="ECO:0007669"/>
    <property type="project" value="TreeGrafter"/>
</dbReference>
<reference evidence="4" key="1">
    <citation type="submission" date="2019-12" db="EMBL/GenBank/DDBJ databases">
        <authorList>
            <person name="Scholes J."/>
        </authorList>
    </citation>
    <scope>NUCLEOTIDE SEQUENCE</scope>
</reference>
<dbReference type="PANTHER" id="PTHR18763:SF0">
    <property type="entry name" value="WD REPEAT-CONTAINING PROTEIN 18"/>
    <property type="match status" value="1"/>
</dbReference>
<dbReference type="OrthoDB" id="6252103at2759"/>
<comment type="caution">
    <text evidence="4">The sequence shown here is derived from an EMBL/GenBank/DDBJ whole genome shotgun (WGS) entry which is preliminary data.</text>
</comment>
<gene>
    <name evidence="4" type="ORF">SHERM_25717</name>
</gene>
<protein>
    <submittedName>
        <fullName evidence="4">Protein ROOT INITIATION DEFECTIVE 3</fullName>
    </submittedName>
</protein>
<evidence type="ECO:0000313" key="5">
    <source>
        <dbReference type="Proteomes" id="UP001153555"/>
    </source>
</evidence>
<evidence type="ECO:0000313" key="4">
    <source>
        <dbReference type="EMBL" id="CAA0830277.1"/>
    </source>
</evidence>
<dbReference type="PANTHER" id="PTHR18763">
    <property type="entry name" value="WD-REPEAT PROTEIN 18"/>
    <property type="match status" value="1"/>
</dbReference>
<evidence type="ECO:0000259" key="3">
    <source>
        <dbReference type="Pfam" id="PF23452"/>
    </source>
</evidence>
<dbReference type="SUPFAM" id="SSF50998">
    <property type="entry name" value="Quinoprotein alcohol dehydrogenase-like"/>
    <property type="match status" value="1"/>
</dbReference>
<dbReference type="InterPro" id="IPR011047">
    <property type="entry name" value="Quinoprotein_ADH-like_sf"/>
</dbReference>
<dbReference type="InterPro" id="IPR045227">
    <property type="entry name" value="WDR18/Ipi3/RID3"/>
</dbReference>
<dbReference type="Gene3D" id="2.130.10.10">
    <property type="entry name" value="YVTN repeat-like/Quinoprotein amine dehydrogenase"/>
    <property type="match status" value="1"/>
</dbReference>
<dbReference type="EMBL" id="CACSLK010027816">
    <property type="protein sequence ID" value="CAA0830277.1"/>
    <property type="molecule type" value="Genomic_DNA"/>
</dbReference>
<sequence length="273" mass="29556">MEAEVVLASSPTDNGIGCWDLHTGAEILCHRSPALLTASSVSPAISSPLPSSEMASILLDQFSVGLGTSQGTYIAGGGVSGDVYFWEVATGKLLKKWHAHYRAVSCLVFNDDQSLLISGGYQTLATPSPGPTASSSMGWAGHHLTHDPRHHGSESVTLVTPSTTAYIAPEVLSHSECNGKAPPLSHIHNKKLVEIKGSRSHMVWNVYDFLDVHLSQCYSALVTANEAPKIEVMYYWFKKQKSLNLGSEIRGFTRVLHSGRMDESTYKIPTFVS</sequence>
<accession>A0A9N7NAL6</accession>
<keyword evidence="2" id="KW-0677">Repeat</keyword>
<proteinExistence type="predicted"/>
<dbReference type="GO" id="GO:0005656">
    <property type="term" value="C:nuclear pre-replicative complex"/>
    <property type="evidence" value="ECO:0007669"/>
    <property type="project" value="TreeGrafter"/>
</dbReference>
<evidence type="ECO:0000256" key="1">
    <source>
        <dbReference type="ARBA" id="ARBA00022574"/>
    </source>
</evidence>
<feature type="domain" description="Hydroxyproline O-arabinosyltransferase-like" evidence="3">
    <location>
        <begin position="228"/>
        <end position="272"/>
    </location>
</feature>
<dbReference type="Pfam" id="PF23452">
    <property type="entry name" value="HPAT"/>
    <property type="match status" value="1"/>
</dbReference>
<name>A0A9N7NAL6_STRHE</name>
<dbReference type="Proteomes" id="UP001153555">
    <property type="component" value="Unassembled WGS sequence"/>
</dbReference>
<dbReference type="InterPro" id="IPR056508">
    <property type="entry name" value="HPAT-like"/>
</dbReference>
<evidence type="ECO:0000256" key="2">
    <source>
        <dbReference type="ARBA" id="ARBA00022737"/>
    </source>
</evidence>
<dbReference type="GO" id="GO:0120330">
    <property type="term" value="C:rixosome complex"/>
    <property type="evidence" value="ECO:0007669"/>
    <property type="project" value="TreeGrafter"/>
</dbReference>
<keyword evidence="1" id="KW-0853">WD repeat</keyword>
<dbReference type="AlphaFoldDB" id="A0A9N7NAL6"/>
<dbReference type="GO" id="GO:0006261">
    <property type="term" value="P:DNA-templated DNA replication"/>
    <property type="evidence" value="ECO:0007669"/>
    <property type="project" value="TreeGrafter"/>
</dbReference>
<dbReference type="InterPro" id="IPR015943">
    <property type="entry name" value="WD40/YVTN_repeat-like_dom_sf"/>
</dbReference>